<feature type="compositionally biased region" description="Basic residues" evidence="1">
    <location>
        <begin position="166"/>
        <end position="179"/>
    </location>
</feature>
<accession>A0ABN5LCV3</accession>
<gene>
    <name evidence="3" type="ORF">DKL58_05365</name>
</gene>
<evidence type="ECO:0000313" key="4">
    <source>
        <dbReference type="Proteomes" id="UP000246036"/>
    </source>
</evidence>
<evidence type="ECO:0000256" key="2">
    <source>
        <dbReference type="SAM" id="Phobius"/>
    </source>
</evidence>
<feature type="region of interest" description="Disordered" evidence="1">
    <location>
        <begin position="136"/>
        <end position="179"/>
    </location>
</feature>
<dbReference type="Proteomes" id="UP000246036">
    <property type="component" value="Chromosome"/>
</dbReference>
<dbReference type="InterPro" id="IPR025325">
    <property type="entry name" value="DUF4231"/>
</dbReference>
<dbReference type="EMBL" id="CP029477">
    <property type="protein sequence ID" value="AWM75435.1"/>
    <property type="molecule type" value="Genomic_DNA"/>
</dbReference>
<organism evidence="3 4">
    <name type="scientific">Lactobacillus kullabergensis</name>
    <dbReference type="NCBI Taxonomy" id="1218493"/>
    <lineage>
        <taxon>Bacteria</taxon>
        <taxon>Bacillati</taxon>
        <taxon>Bacillota</taxon>
        <taxon>Bacilli</taxon>
        <taxon>Lactobacillales</taxon>
        <taxon>Lactobacillaceae</taxon>
        <taxon>Lactobacillus</taxon>
    </lineage>
</organism>
<keyword evidence="2" id="KW-0472">Membrane</keyword>
<feature type="compositionally biased region" description="Basic and acidic residues" evidence="1">
    <location>
        <begin position="151"/>
        <end position="165"/>
    </location>
</feature>
<proteinExistence type="predicted"/>
<sequence>MDFSTYDKERLTNQIDWYDKKSQKEKKYYCACKVLALLFSASIPVLASFVLRFHYILTVISVFSALITFLEGLSSLKKFHDNWIQYRFICETLKRERQMYLYSAGIYDDPDTDKLKTLIERCESLISSENINWTNMNDNEKPRIKSSQSSKNEHNKKDPNYEKVKYSKTYRKSFFHRQH</sequence>
<evidence type="ECO:0000313" key="3">
    <source>
        <dbReference type="EMBL" id="AWM75435.1"/>
    </source>
</evidence>
<keyword evidence="4" id="KW-1185">Reference proteome</keyword>
<keyword evidence="2" id="KW-1133">Transmembrane helix</keyword>
<dbReference type="Pfam" id="PF14015">
    <property type="entry name" value="DUF4231"/>
    <property type="match status" value="1"/>
</dbReference>
<evidence type="ECO:0000256" key="1">
    <source>
        <dbReference type="SAM" id="MobiDB-lite"/>
    </source>
</evidence>
<feature type="transmembrane region" description="Helical" evidence="2">
    <location>
        <begin position="53"/>
        <end position="70"/>
    </location>
</feature>
<feature type="transmembrane region" description="Helical" evidence="2">
    <location>
        <begin position="28"/>
        <end position="47"/>
    </location>
</feature>
<dbReference type="RefSeq" id="WP_109586378.1">
    <property type="nucleotide sequence ID" value="NZ_CP029477.1"/>
</dbReference>
<dbReference type="NCBIfam" id="NF033634">
    <property type="entry name" value="SLATT_1"/>
    <property type="match status" value="1"/>
</dbReference>
<name>A0ABN5LCV3_9LACO</name>
<protein>
    <submittedName>
        <fullName evidence="3">DUF4231 domain-containing protein</fullName>
    </submittedName>
</protein>
<keyword evidence="2" id="KW-0812">Transmembrane</keyword>
<reference evidence="3 4" key="1">
    <citation type="submission" date="2018-05" db="EMBL/GenBank/DDBJ databases">
        <title>Reference genomes for bee gut microbiota database.</title>
        <authorList>
            <person name="Ellegaard K.M."/>
        </authorList>
    </citation>
    <scope>NUCLEOTIDE SEQUENCE [LARGE SCALE GENOMIC DNA]</scope>
    <source>
        <strain evidence="3 4">ESL0186</strain>
    </source>
</reference>